<dbReference type="GO" id="GO:0006777">
    <property type="term" value="P:Mo-molybdopterin cofactor biosynthetic process"/>
    <property type="evidence" value="ECO:0007669"/>
    <property type="project" value="InterPro"/>
</dbReference>
<dbReference type="Proteomes" id="UP000195557">
    <property type="component" value="Unassembled WGS sequence"/>
</dbReference>
<dbReference type="Gene3D" id="3.90.1170.40">
    <property type="entry name" value="Molybdopterin biosynthesis MoaE subunit"/>
    <property type="match status" value="1"/>
</dbReference>
<dbReference type="AlphaFoldDB" id="A0A1Y5I9D4"/>
<name>A0A1Y5I9D4_OSTTA</name>
<accession>A0A1Y5I9D4</accession>
<gene>
    <name evidence="1" type="ORF">BE221DRAFT_199348</name>
</gene>
<reference evidence="1" key="1">
    <citation type="submission" date="2017-04" db="EMBL/GenBank/DDBJ databases">
        <title>Population genomics of picophytoplankton unveils novel chromosome hypervariability.</title>
        <authorList>
            <consortium name="DOE Joint Genome Institute"/>
            <person name="Blanc-Mathieu R."/>
            <person name="Krasovec M."/>
            <person name="Hebrard M."/>
            <person name="Yau S."/>
            <person name="Desgranges E."/>
            <person name="Martin J."/>
            <person name="Schackwitz W."/>
            <person name="Kuo A."/>
            <person name="Salin G."/>
            <person name="Donnadieu C."/>
            <person name="Desdevises Y."/>
            <person name="Sanchez-Ferandin S."/>
            <person name="Moreau H."/>
            <person name="Rivals E."/>
            <person name="Grigoriev I.V."/>
            <person name="Grimsley N."/>
            <person name="Eyre-Walker A."/>
            <person name="Piganeau G."/>
        </authorList>
    </citation>
    <scope>NUCLEOTIDE SEQUENCE [LARGE SCALE GENOMIC DNA]</scope>
    <source>
        <strain evidence="1">RCC 1115</strain>
    </source>
</reference>
<proteinExistence type="predicted"/>
<protein>
    <submittedName>
        <fullName evidence="1">Molybdopterin synthase, large subunit MOCS2B</fullName>
    </submittedName>
</protein>
<dbReference type="EMBL" id="KZ155790">
    <property type="protein sequence ID" value="OUS45287.1"/>
    <property type="molecule type" value="Genomic_DNA"/>
</dbReference>
<dbReference type="InterPro" id="IPR003448">
    <property type="entry name" value="Mopterin_biosynth_MoaE"/>
</dbReference>
<dbReference type="eggNOG" id="KOG3307">
    <property type="taxonomic scope" value="Eukaryota"/>
</dbReference>
<dbReference type="Pfam" id="PF02391">
    <property type="entry name" value="MoaE"/>
    <property type="match status" value="1"/>
</dbReference>
<dbReference type="SUPFAM" id="SSF54690">
    <property type="entry name" value="Molybdopterin synthase subunit MoaE"/>
    <property type="match status" value="1"/>
</dbReference>
<dbReference type="CDD" id="cd00756">
    <property type="entry name" value="MoaE"/>
    <property type="match status" value="1"/>
</dbReference>
<organism evidence="1">
    <name type="scientific">Ostreococcus tauri</name>
    <name type="common">Marine green alga</name>
    <dbReference type="NCBI Taxonomy" id="70448"/>
    <lineage>
        <taxon>Eukaryota</taxon>
        <taxon>Viridiplantae</taxon>
        <taxon>Chlorophyta</taxon>
        <taxon>Mamiellophyceae</taxon>
        <taxon>Mamiellales</taxon>
        <taxon>Bathycoccaceae</taxon>
        <taxon>Ostreococcus</taxon>
    </lineage>
</organism>
<dbReference type="InterPro" id="IPR036563">
    <property type="entry name" value="MoaE_sf"/>
</dbReference>
<evidence type="ECO:0000313" key="1">
    <source>
        <dbReference type="EMBL" id="OUS45287.1"/>
    </source>
</evidence>
<sequence>MPSPPPPRIRVRILTEPIDERESIEFVRSPLAGAISTFIGTARNTYRGVDVLELAYECYEPMALEVLDAVARETCARYAGDGDERRVTVDGRGGMGVVAMDIAHRVGTVGVTETSVVVSCAASHRKDACDAVAEAMELLKARAPIWKKEILDVVDETSGARVGVWKANGLGEHFGRDG</sequence>
<dbReference type="PANTHER" id="PTHR23404">
    <property type="entry name" value="MOLYBDOPTERIN SYNTHASE RELATED"/>
    <property type="match status" value="1"/>
</dbReference>